<dbReference type="InterPro" id="IPR002372">
    <property type="entry name" value="PQQ_rpt_dom"/>
</dbReference>
<evidence type="ECO:0000259" key="2">
    <source>
        <dbReference type="Pfam" id="PF13360"/>
    </source>
</evidence>
<protein>
    <recommendedName>
        <fullName evidence="2">Pyrrolo-quinoline quinone repeat domain-containing protein</fullName>
    </recommendedName>
</protein>
<feature type="signal peptide" evidence="1">
    <location>
        <begin position="1"/>
        <end position="19"/>
    </location>
</feature>
<proteinExistence type="predicted"/>
<keyword evidence="4" id="KW-1185">Reference proteome</keyword>
<sequence length="2704" mass="289385">MFWQSVLVTFALATTLVSGGLHRTIAPPSTLWARNDVGTVPFAPSMVLGSFGVTAELRKNTTTSATYIRGINTTNGNQLWLREGAELCGDLQFIDTFSDDVHFVLGCQYHFLISTIATGAQVLKVDLPVNLVLTPFATGITADAYSAFTASTKKFLVLNVQHNVTQDCGVVVFDVDNSQLTNSSFVEQCPPTTFVNSVFIEGSAGMIVVCNMYQVSYVSLQTFSRVWVNSTVGTQQFTPAIFSSGSSETNLALGYYDNLNHNYIVGYLGNTKNSPAWSASLPQFAAAVAGFGEKVIVVTSAFVYAFDGTTGAMLWNTTNFQLLQPVIVTNLMFGANIFVFDESSVYQLSAETGKVLSSVDPTFFMNPPIFPVAAPISYLYSPYDSATVVPSAPQYFLALGTSNGLLLWNCTADSCDPDATELSFGGVQSPIAVVSLGTTTDKGLLIQTNNELVMYSLSNGWTVATVDTASVQENVLFVNDGNGVAALDRNGFTLWWTAGDFTTFDAATPTPFMSNLVFNLAGSSLVALNTYNGTVAQTLRMHSDCFSNTSLIPTISEIVPDSTNSNAYFTAGLPCLFRIGNDLSLHSIPLPLIASPTLVLDDDNGLAYYTTSHQLVTVSIPLGLTTRVLYASPSTIQYILPSSTWSSPQNLGKGMNPLIYIATATQLLALDVIDRANTVVWGVNIVVSTITYYNNFLYVISPSSGLCKISLNLTVTPSSNRIVWCAGASLLQQDQETTSVIVTPSGIALAVFGNGVIAVDAVSGRPRWSVSAGITLTAGYGCNSMVLDNDHYILFVSCDQSAYALDVLQSGHVLYQFQASEAVLTYFDGTVFAVSEQTVSGFPIPPAYRTRRSYPTPIPTTEPTAETLPPGFIPMPIPNPTAGPYPLPSTINNGFPHGLSKIAIADEDFQVGTGSGLIGSGPFSDIVFTTPRGNEQRIVSVQAYNTTSDEFVWSTDVTESMEPYLTFGCGESYLCAATGVFIATCNGNLFAFNAQNGMPLWNNTNVFFSRTVMWAPSATTDDCTLMGISSNNFNLTGLATRDGAQLFSVLVTASNDATTVKLFEPAGKNIAFVGLVGPSGLVFVQIGPSRTHAEISYTVTPGSGTTNPDQFCSTSRPIVAGGPALTSISNNVYANTDYAYFACFHSVEARHVAVFRVNLLLSSVTVLQNVSLGASDSIQYMLIEAATNIMAPQIYLAFSDLIYKIDATSGLIRWITPGQFGVGLGISNTFVLAAMLSDNGNNQPIGFFNKSTGEYLWNVTVQVASNEQTQLVTKILTADVAPGYLVFGIVGVFGISYTAESATLFWTGSAASNGWLNGLQVVPSSNFVSLSPTVEPVYEAVITLLNSQTTYFQKLLFTLKSEEPVENTLWASFVGAPSTTDGNPFHLLVANNPEDENNGPFAAFPEGWVGLAYATAFNEVVLPGVPSIPVAIVFAEQYVAFYHQTSGQEISRLFFTDYCESSSTGLGLGVIMNTRIIGSKIYFADSSCLYEIDLPNNKAVRSVVLSKAATLAVGESIVTSDNSTFIAFSASGAVFSVNIAAMNVNWISDALQFVALESLGGLVLPTYDASIPVAQQQLFAYSTNGVVSFALGTGQVAWVRFFEQTSGIVALPDGHLLQLTAGGTMKLNTSLALPPYSDRVIWETPTGAVAEPYDEILACTFIIPLSNVVVLAYDNAFALSLTTGDVVWNVSLGENGGDCTNVFTLPDPRAANLPPPYVAITDEENNMRVLSTATGVEAYVFDAPVAYLPQASNGWLAVCTSEGYAQQLPYPLPLQPITTTPLPAAVVAQTATIPTTYVFPPPDVNSTSITFTASATPIALTLWQVSANVPTNLEDTDVVGVFTVTAEINGQDVLVQTLAYESFSASTEAYIYASVVSVVDSLSGVTLSSVTDTTCKAIGLLSISKHIAVSVCQPLTSDGSINFQKNSVLSFLDTKSAALNVLATLTVPQLNFFSTDASPTIIVMPEYDLACIIGQLTTTPFCFGTNPIFNGTFAKILFNISCPMVLGTTPVYDSAYQLILYSCFNNAPSGSAPNFINAIVALNAASGAVVWNTSLGDLQPYQVAYSNNFGVVMSSTSSFGMINVQGFSLATGAFVTPLINNSFPDQNMNVIVSLFLVERAVAPLDLNIVFLTHSKIVGYSTKSAAIVWDVFFTADNVETVAATLILQDPSRNNSATIYAGFFDETQGAGVVVVIDPMVNFANELYRRSIENQFGMNQIIFQLVSITMYPSALGMIINFGNTVAYLDLQAKSVAFVAPTSYSTAQNTLVYSKFAPAAQTWHTVLDYVTLDGTTTQVLVNPTTEASSVYIQLAPVSATTSTSTEELLIGSQAGGGTFAFYANGTFKWGTRTPIYATQYYLQFTPILVDEGPNNRPIIVNQFNARGFYAYDAQNGTVVYQGYLPLCINGQGSQQIDTSRTGTTTTVDAANGLVYFSVVNSCLYALNTRTGAVSQTVVKGGIPLVPQLLTTMRCIIAIDAFGGIWCYPRGAALSQTAQWTVSMGYSGDILSASVKYFGDLLFINLGSELVCISELSGLILWRIDLGARLSYSTYNASSVIARTWTGVYVINVDPSLPASQRIQSFISTTTLFGAPYQGPTLGDNGNLIDPIVTANGVILAAYTYNIFGISMRRMAVVYHVNLPQTTIESVAYSAAPGVNSEPATDNHRERRVLSRPGCQQCLYRQHRCCTTVLRCGWNTADRSERRSV</sequence>
<dbReference type="EMBL" id="CYKH01002141">
    <property type="protein sequence ID" value="CUG93300.1"/>
    <property type="molecule type" value="Genomic_DNA"/>
</dbReference>
<dbReference type="InterPro" id="IPR018391">
    <property type="entry name" value="PQQ_b-propeller_rpt"/>
</dbReference>
<dbReference type="PANTHER" id="PTHR34512:SF30">
    <property type="entry name" value="OUTER MEMBRANE PROTEIN ASSEMBLY FACTOR BAMB"/>
    <property type="match status" value="1"/>
</dbReference>
<dbReference type="SUPFAM" id="SSF50998">
    <property type="entry name" value="Quinoprotein alcohol dehydrogenase-like"/>
    <property type="match status" value="5"/>
</dbReference>
<dbReference type="Gene3D" id="2.130.10.10">
    <property type="entry name" value="YVTN repeat-like/Quinoprotein amine dehydrogenase"/>
    <property type="match status" value="5"/>
</dbReference>
<feature type="domain" description="Pyrrolo-quinoline quinone repeat" evidence="2">
    <location>
        <begin position="273"/>
        <end position="488"/>
    </location>
</feature>
<dbReference type="InterPro" id="IPR015943">
    <property type="entry name" value="WD40/YVTN_repeat-like_dom_sf"/>
</dbReference>
<dbReference type="SMART" id="SM00564">
    <property type="entry name" value="PQQ"/>
    <property type="match status" value="8"/>
</dbReference>
<feature type="chain" id="PRO_5006622662" description="Pyrrolo-quinoline quinone repeat domain-containing protein" evidence="1">
    <location>
        <begin position="20"/>
        <end position="2704"/>
    </location>
</feature>
<gene>
    <name evidence="3" type="ORF">BSAL_41950</name>
</gene>
<dbReference type="VEuPathDB" id="TriTrypDB:BSAL_41950"/>
<evidence type="ECO:0000313" key="3">
    <source>
        <dbReference type="EMBL" id="CUG93300.1"/>
    </source>
</evidence>
<keyword evidence="1" id="KW-0732">Signal</keyword>
<name>A0A0S4JSW5_BODSA</name>
<evidence type="ECO:0000313" key="4">
    <source>
        <dbReference type="Proteomes" id="UP000051952"/>
    </source>
</evidence>
<dbReference type="Pfam" id="PF13360">
    <property type="entry name" value="PQQ_2"/>
    <property type="match status" value="1"/>
</dbReference>
<dbReference type="InterPro" id="IPR011047">
    <property type="entry name" value="Quinoprotein_ADH-like_sf"/>
</dbReference>
<evidence type="ECO:0000256" key="1">
    <source>
        <dbReference type="SAM" id="SignalP"/>
    </source>
</evidence>
<dbReference type="PANTHER" id="PTHR34512">
    <property type="entry name" value="CELL SURFACE PROTEIN"/>
    <property type="match status" value="1"/>
</dbReference>
<organism evidence="3 4">
    <name type="scientific">Bodo saltans</name>
    <name type="common">Flagellated protozoan</name>
    <dbReference type="NCBI Taxonomy" id="75058"/>
    <lineage>
        <taxon>Eukaryota</taxon>
        <taxon>Discoba</taxon>
        <taxon>Euglenozoa</taxon>
        <taxon>Kinetoplastea</taxon>
        <taxon>Metakinetoplastina</taxon>
        <taxon>Eubodonida</taxon>
        <taxon>Bodonidae</taxon>
        <taxon>Bodo</taxon>
    </lineage>
</organism>
<reference evidence="4" key="1">
    <citation type="submission" date="2015-09" db="EMBL/GenBank/DDBJ databases">
        <authorList>
            <consortium name="Pathogen Informatics"/>
        </authorList>
    </citation>
    <scope>NUCLEOTIDE SEQUENCE [LARGE SCALE GENOMIC DNA]</scope>
    <source>
        <strain evidence="4">Lake Konstanz</strain>
    </source>
</reference>
<dbReference type="Proteomes" id="UP000051952">
    <property type="component" value="Unassembled WGS sequence"/>
</dbReference>
<accession>A0A0S4JSW5</accession>